<dbReference type="PROSITE" id="PS50943">
    <property type="entry name" value="HTH_CROC1"/>
    <property type="match status" value="1"/>
</dbReference>
<dbReference type="SUPFAM" id="SSF47413">
    <property type="entry name" value="lambda repressor-like DNA-binding domains"/>
    <property type="match status" value="1"/>
</dbReference>
<organism evidence="3 4">
    <name type="scientific">Evansella alkalicola</name>
    <dbReference type="NCBI Taxonomy" id="745819"/>
    <lineage>
        <taxon>Bacteria</taxon>
        <taxon>Bacillati</taxon>
        <taxon>Bacillota</taxon>
        <taxon>Bacilli</taxon>
        <taxon>Bacillales</taxon>
        <taxon>Bacillaceae</taxon>
        <taxon>Evansella</taxon>
    </lineage>
</organism>
<accession>A0ABS6JNE9</accession>
<dbReference type="InterPro" id="IPR010982">
    <property type="entry name" value="Lambda_DNA-bd_dom_sf"/>
</dbReference>
<evidence type="ECO:0000259" key="2">
    <source>
        <dbReference type="PROSITE" id="PS50943"/>
    </source>
</evidence>
<dbReference type="Proteomes" id="UP000790580">
    <property type="component" value="Unassembled WGS sequence"/>
</dbReference>
<keyword evidence="4" id="KW-1185">Reference proteome</keyword>
<evidence type="ECO:0000256" key="1">
    <source>
        <dbReference type="PROSITE-ProRule" id="PRU00339"/>
    </source>
</evidence>
<dbReference type="InterPro" id="IPR019734">
    <property type="entry name" value="TPR_rpt"/>
</dbReference>
<dbReference type="EMBL" id="JAHQCR010000012">
    <property type="protein sequence ID" value="MBU9720092.1"/>
    <property type="molecule type" value="Genomic_DNA"/>
</dbReference>
<dbReference type="Pfam" id="PF13424">
    <property type="entry name" value="TPR_12"/>
    <property type="match status" value="1"/>
</dbReference>
<dbReference type="SMART" id="SM00028">
    <property type="entry name" value="TPR"/>
    <property type="match status" value="4"/>
</dbReference>
<dbReference type="SMART" id="SM00530">
    <property type="entry name" value="HTH_XRE"/>
    <property type="match status" value="1"/>
</dbReference>
<proteinExistence type="predicted"/>
<dbReference type="PROSITE" id="PS50005">
    <property type="entry name" value="TPR"/>
    <property type="match status" value="2"/>
</dbReference>
<comment type="caution">
    <text evidence="3">The sequence shown here is derived from an EMBL/GenBank/DDBJ whole genome shotgun (WGS) entry which is preliminary data.</text>
</comment>
<protein>
    <submittedName>
        <fullName evidence="3">Tetratricopeptide repeat protein</fullName>
    </submittedName>
</protein>
<dbReference type="CDD" id="cd00093">
    <property type="entry name" value="HTH_XRE"/>
    <property type="match status" value="1"/>
</dbReference>
<gene>
    <name evidence="3" type="ORF">KS407_01380</name>
</gene>
<dbReference type="Gene3D" id="1.10.260.40">
    <property type="entry name" value="lambda repressor-like DNA-binding domains"/>
    <property type="match status" value="1"/>
</dbReference>
<dbReference type="SUPFAM" id="SSF48452">
    <property type="entry name" value="TPR-like"/>
    <property type="match status" value="1"/>
</dbReference>
<feature type="repeat" description="TPR" evidence="1">
    <location>
        <begin position="232"/>
        <end position="265"/>
    </location>
</feature>
<dbReference type="RefSeq" id="WP_088073547.1">
    <property type="nucleotide sequence ID" value="NZ_JAHQCR010000012.1"/>
</dbReference>
<reference evidence="3 4" key="1">
    <citation type="submission" date="2021-06" db="EMBL/GenBank/DDBJ databases">
        <title>Bacillus sp. RD4P76, an endophyte from a halophyte.</title>
        <authorList>
            <person name="Sun J.-Q."/>
        </authorList>
    </citation>
    <scope>NUCLEOTIDE SEQUENCE [LARGE SCALE GENOMIC DNA]</scope>
    <source>
        <strain evidence="3 4">JCM 17098</strain>
    </source>
</reference>
<dbReference type="InterPro" id="IPR011990">
    <property type="entry name" value="TPR-like_helical_dom_sf"/>
</dbReference>
<feature type="repeat" description="TPR" evidence="1">
    <location>
        <begin position="272"/>
        <end position="305"/>
    </location>
</feature>
<sequence>MHIGNRLKRIRTVKQLGQVSVCKGIISISHYSNVEAGRYEASEDLLISLAQRLGVPESYLLYTDKNSKHIDNLIGKFRNTLEYDLPKVEEFKNKYRDKFEYILSIKQEIAFLLQDCAYHIKIDNLEKAQEIFNEVLIYIDEKRIESLPNETIFFYYYCSGLLQFFKRNFEESLKLFKTALKYEVIEDDLYKGKILYNISLIYFYTNDIRKAIATGERAINHFSNSNNWVSVIDVYGLLGILYTQLYEYKNAIKSYEKALALVKEHDHEKPLGKLLHNLGMVYYISNELPLALDYFDKSLNQKKATTKEDMLVSYIGIVFVKLKTNDLNGIEQLIDTAKPHCCNKYDENRIKLLEAQLAYNTNHYSEYEKEMEKCLNFFYSNQYWPDIENFAKQLAEYYFEQRKYKKAYYYLNMELEARDYLYKQRA</sequence>
<evidence type="ECO:0000313" key="3">
    <source>
        <dbReference type="EMBL" id="MBU9720092.1"/>
    </source>
</evidence>
<feature type="domain" description="HTH cro/C1-type" evidence="2">
    <location>
        <begin position="26"/>
        <end position="60"/>
    </location>
</feature>
<dbReference type="PANTHER" id="PTHR37038">
    <property type="entry name" value="TRANSCRIPTIONAL REGULATOR-RELATED"/>
    <property type="match status" value="1"/>
</dbReference>
<keyword evidence="1" id="KW-0802">TPR repeat</keyword>
<dbReference type="InterPro" id="IPR053163">
    <property type="entry name" value="HTH-type_regulator_Rgg"/>
</dbReference>
<dbReference type="PANTHER" id="PTHR37038:SF14">
    <property type="entry name" value="TRANSCRIPTIONAL ACTIVATOR"/>
    <property type="match status" value="1"/>
</dbReference>
<dbReference type="Gene3D" id="1.25.40.10">
    <property type="entry name" value="Tetratricopeptide repeat domain"/>
    <property type="match status" value="1"/>
</dbReference>
<dbReference type="InterPro" id="IPR001387">
    <property type="entry name" value="Cro/C1-type_HTH"/>
</dbReference>
<evidence type="ECO:0000313" key="4">
    <source>
        <dbReference type="Proteomes" id="UP000790580"/>
    </source>
</evidence>
<name>A0ABS6JNE9_9BACI</name>